<feature type="region of interest" description="Disordered" evidence="1">
    <location>
        <begin position="1"/>
        <end position="39"/>
    </location>
</feature>
<feature type="region of interest" description="Disordered" evidence="1">
    <location>
        <begin position="433"/>
        <end position="497"/>
    </location>
</feature>
<reference evidence="2" key="2">
    <citation type="submission" date="2023-06" db="EMBL/GenBank/DDBJ databases">
        <authorList>
            <consortium name="Lawrence Berkeley National Laboratory"/>
            <person name="Haridas S."/>
            <person name="Hensen N."/>
            <person name="Bonometti L."/>
            <person name="Westerberg I."/>
            <person name="Brannstrom I.O."/>
            <person name="Guillou S."/>
            <person name="Cros-Aarteil S."/>
            <person name="Calhoun S."/>
            <person name="Kuo A."/>
            <person name="Mondo S."/>
            <person name="Pangilinan J."/>
            <person name="Riley R."/>
            <person name="Labutti K."/>
            <person name="Andreopoulos B."/>
            <person name="Lipzen A."/>
            <person name="Chen C."/>
            <person name="Yanf M."/>
            <person name="Daum C."/>
            <person name="Ng V."/>
            <person name="Clum A."/>
            <person name="Steindorff A."/>
            <person name="Ohm R."/>
            <person name="Martin F."/>
            <person name="Silar P."/>
            <person name="Natvig D."/>
            <person name="Lalanne C."/>
            <person name="Gautier V."/>
            <person name="Ament-Velasquez S.L."/>
            <person name="Kruys A."/>
            <person name="Hutchinson M.I."/>
            <person name="Powell A.J."/>
            <person name="Barry K."/>
            <person name="Miller A.N."/>
            <person name="Grigoriev I.V."/>
            <person name="Debuchy R."/>
            <person name="Gladieux P."/>
            <person name="Thoren M.H."/>
            <person name="Johannesson H."/>
        </authorList>
    </citation>
    <scope>NUCLEOTIDE SEQUENCE</scope>
    <source>
        <strain evidence="2">CBS 955.72</strain>
    </source>
</reference>
<dbReference type="Proteomes" id="UP001275084">
    <property type="component" value="Unassembled WGS sequence"/>
</dbReference>
<name>A0AAJ0HCH5_9PEZI</name>
<dbReference type="AlphaFoldDB" id="A0AAJ0HCH5"/>
<feature type="region of interest" description="Disordered" evidence="1">
    <location>
        <begin position="203"/>
        <end position="271"/>
    </location>
</feature>
<feature type="compositionally biased region" description="Low complexity" evidence="1">
    <location>
        <begin position="223"/>
        <end position="237"/>
    </location>
</feature>
<organism evidence="2 3">
    <name type="scientific">Lasiosphaeria hispida</name>
    <dbReference type="NCBI Taxonomy" id="260671"/>
    <lineage>
        <taxon>Eukaryota</taxon>
        <taxon>Fungi</taxon>
        <taxon>Dikarya</taxon>
        <taxon>Ascomycota</taxon>
        <taxon>Pezizomycotina</taxon>
        <taxon>Sordariomycetes</taxon>
        <taxon>Sordariomycetidae</taxon>
        <taxon>Sordariales</taxon>
        <taxon>Lasiosphaeriaceae</taxon>
        <taxon>Lasiosphaeria</taxon>
    </lineage>
</organism>
<evidence type="ECO:0000313" key="3">
    <source>
        <dbReference type="Proteomes" id="UP001275084"/>
    </source>
</evidence>
<feature type="compositionally biased region" description="Basic and acidic residues" evidence="1">
    <location>
        <begin position="457"/>
        <end position="469"/>
    </location>
</feature>
<comment type="caution">
    <text evidence="2">The sequence shown here is derived from an EMBL/GenBank/DDBJ whole genome shotgun (WGS) entry which is preliminary data.</text>
</comment>
<sequence>MFTGRWRRRKTVPTSPNRSSAEGGATQHGDVVPGLEGGKVPGERARLVAFEQNGEVTKPSLDLVSCPEFGRVSQETEGQSKSRESPASQRETPGHIHYGPIPPRNGAHRYRMLGRKFKRSKSVSAVSISSERSSLSGRERRRINRDSYIYSERRVFFNKPLSEHRSSPNLIAIAGMMIAIGELDRLSFMAESAVLSRAAGQIAAPSSVDTSPKATAPPNTPITQSGLSSVSQSGLSTPAQYAPPNSPMSMEGSPATSLTGPWPPGKHGRVKRMLKSRLSEVHPSTEIPEEPPEWSNFESFPQFFHQEDVTPGVDTGYNNTPMFSPSHNSPAAHYFDAAIATRGFTSEVKLNGHEAASGHVSSPASENSSPKSASEGSNSDTIPRRGTSTIDAPYLSQREEVTSWKDLWKKGRISVPTPEYDAYHGIEDGHAVPCQPDNWLPSQGEPGDSDPSCPGEPEEHRTPEKETVGELKGLGGAGQELRAVESDDSESESEEAMEVILSRRGVTELRNQGKNTLPDILELQRMGKTTKR</sequence>
<gene>
    <name evidence="2" type="ORF">B0T25DRAFT_288888</name>
</gene>
<feature type="compositionally biased region" description="Low complexity" evidence="1">
    <location>
        <begin position="361"/>
        <end position="379"/>
    </location>
</feature>
<evidence type="ECO:0000256" key="1">
    <source>
        <dbReference type="SAM" id="MobiDB-lite"/>
    </source>
</evidence>
<keyword evidence="3" id="KW-1185">Reference proteome</keyword>
<reference evidence="2" key="1">
    <citation type="journal article" date="2023" name="Mol. Phylogenet. Evol.">
        <title>Genome-scale phylogeny and comparative genomics of the fungal order Sordariales.</title>
        <authorList>
            <person name="Hensen N."/>
            <person name="Bonometti L."/>
            <person name="Westerberg I."/>
            <person name="Brannstrom I.O."/>
            <person name="Guillou S."/>
            <person name="Cros-Aarteil S."/>
            <person name="Calhoun S."/>
            <person name="Haridas S."/>
            <person name="Kuo A."/>
            <person name="Mondo S."/>
            <person name="Pangilinan J."/>
            <person name="Riley R."/>
            <person name="LaButti K."/>
            <person name="Andreopoulos B."/>
            <person name="Lipzen A."/>
            <person name="Chen C."/>
            <person name="Yan M."/>
            <person name="Daum C."/>
            <person name="Ng V."/>
            <person name="Clum A."/>
            <person name="Steindorff A."/>
            <person name="Ohm R.A."/>
            <person name="Martin F."/>
            <person name="Silar P."/>
            <person name="Natvig D.O."/>
            <person name="Lalanne C."/>
            <person name="Gautier V."/>
            <person name="Ament-Velasquez S.L."/>
            <person name="Kruys A."/>
            <person name="Hutchinson M.I."/>
            <person name="Powell A.J."/>
            <person name="Barry K."/>
            <person name="Miller A.N."/>
            <person name="Grigoriev I.V."/>
            <person name="Debuchy R."/>
            <person name="Gladieux P."/>
            <person name="Hiltunen Thoren M."/>
            <person name="Johannesson H."/>
        </authorList>
    </citation>
    <scope>NUCLEOTIDE SEQUENCE</scope>
    <source>
        <strain evidence="2">CBS 955.72</strain>
    </source>
</reference>
<dbReference type="EMBL" id="JAUIQD010000006">
    <property type="protein sequence ID" value="KAK3346815.1"/>
    <property type="molecule type" value="Genomic_DNA"/>
</dbReference>
<feature type="region of interest" description="Disordered" evidence="1">
    <location>
        <begin position="355"/>
        <end position="394"/>
    </location>
</feature>
<accession>A0AAJ0HCH5</accession>
<feature type="region of interest" description="Disordered" evidence="1">
    <location>
        <begin position="71"/>
        <end position="105"/>
    </location>
</feature>
<protein>
    <submittedName>
        <fullName evidence="2">Uncharacterized protein</fullName>
    </submittedName>
</protein>
<feature type="compositionally biased region" description="Basic residues" evidence="1">
    <location>
        <begin position="1"/>
        <end position="11"/>
    </location>
</feature>
<evidence type="ECO:0000313" key="2">
    <source>
        <dbReference type="EMBL" id="KAK3346815.1"/>
    </source>
</evidence>
<feature type="compositionally biased region" description="Acidic residues" evidence="1">
    <location>
        <begin position="486"/>
        <end position="497"/>
    </location>
</feature>
<proteinExistence type="predicted"/>